<evidence type="ECO:0000313" key="5">
    <source>
        <dbReference type="EMBL" id="QCI04209.1"/>
    </source>
</evidence>
<dbReference type="InterPro" id="IPR007570">
    <property type="entry name" value="Uncharacterised_Ycf23"/>
</dbReference>
<organism evidence="5">
    <name type="scientific">Anotrichium furcellatum</name>
    <dbReference type="NCBI Taxonomy" id="41999"/>
    <lineage>
        <taxon>Eukaryota</taxon>
        <taxon>Rhodophyta</taxon>
        <taxon>Florideophyceae</taxon>
        <taxon>Rhodymeniophycidae</taxon>
        <taxon>Ceramiales</taxon>
        <taxon>Ceramiaceae</taxon>
        <taxon>Anotrichium</taxon>
    </lineage>
</organism>
<sequence length="283" mass="31585">MHIFNKNLSDSLQKKSVLKVIAGLDNINIYNIAILAKAAELAKATYIDIVANTHVLSLLKSFIKLPICVSSIDSLELYNCYMAGADILEIGNFDVFYKKKIFFSSKDIVELAYETRKLIHDKDICVTIPYHLSLSEQIKLSKDLEQIGINIIQTESHFSKFNNNCNNFVDKIEKSAHKAADSLSSTYILANSTDLPIITSSGINDMSSSIAILYGASGIGVGSSIKKHPNISSMSSYIKDIMKAIHLYSLNNIDSQHCYKSTFKKSNDLYQDPEYMIKNLMSI</sequence>
<evidence type="ECO:0000256" key="4">
    <source>
        <dbReference type="ARBA" id="ARBA00022640"/>
    </source>
</evidence>
<dbReference type="SUPFAM" id="SSF110399">
    <property type="entry name" value="ThiG-like"/>
    <property type="match status" value="1"/>
</dbReference>
<keyword evidence="4 5" id="KW-0934">Plastid</keyword>
<comment type="subcellular location">
    <subcellularLocation>
        <location evidence="1">Plastid</location>
    </subcellularLocation>
</comment>
<gene>
    <name evidence="5" type="primary">ycf23</name>
</gene>
<evidence type="ECO:0000256" key="2">
    <source>
        <dbReference type="ARBA" id="ARBA00009664"/>
    </source>
</evidence>
<reference evidence="5" key="2">
    <citation type="submission" date="2019-04" db="EMBL/GenBank/DDBJ databases">
        <authorList>
            <person name="Pasella M."/>
        </authorList>
    </citation>
    <scope>NUCLEOTIDE SEQUENCE</scope>
    <source>
        <strain evidence="5">PD2933</strain>
    </source>
</reference>
<dbReference type="AlphaFoldDB" id="A0A4D6WK57"/>
<name>A0A4D6WK57_9FLOR</name>
<accession>A0A4D6WK57</accession>
<dbReference type="PANTHER" id="PTHR36895">
    <property type="match status" value="1"/>
</dbReference>
<protein>
    <recommendedName>
        <fullName evidence="3">Uncharacterized protein ycf23</fullName>
    </recommendedName>
</protein>
<dbReference type="Pfam" id="PF04481">
    <property type="entry name" value="DUF561"/>
    <property type="match status" value="1"/>
</dbReference>
<geneLocation type="plastid" evidence="5"/>
<dbReference type="EMBL" id="MK814609">
    <property type="protein sequence ID" value="QCI04209.1"/>
    <property type="molecule type" value="Genomic_DNA"/>
</dbReference>
<dbReference type="GO" id="GO:0009536">
    <property type="term" value="C:plastid"/>
    <property type="evidence" value="ECO:0007669"/>
    <property type="project" value="UniProtKB-SubCell"/>
</dbReference>
<evidence type="ECO:0000256" key="3">
    <source>
        <dbReference type="ARBA" id="ARBA00021523"/>
    </source>
</evidence>
<reference evidence="5" key="1">
    <citation type="journal article" date="2019" name="Mol. Phylogenet. Evol.">
        <title>Morphological evolution and classification of the red algal order Ceramiales inferred using plastid phylogenomics.</title>
        <authorList>
            <person name="Diaz-Tapia P."/>
            <person name="Pasella M.M."/>
            <person name="Verbruggen H."/>
            <person name="Maggs C.A."/>
        </authorList>
    </citation>
    <scope>NUCLEOTIDE SEQUENCE</scope>
    <source>
        <strain evidence="5">PD2933</strain>
    </source>
</reference>
<dbReference type="PANTHER" id="PTHR36895:SF1">
    <property type="entry name" value="YCF23 PROTEIN"/>
    <property type="match status" value="1"/>
</dbReference>
<evidence type="ECO:0000256" key="1">
    <source>
        <dbReference type="ARBA" id="ARBA00004474"/>
    </source>
</evidence>
<comment type="similarity">
    <text evidence="2">Belongs to the ycf23 family.</text>
</comment>
<proteinExistence type="inferred from homology"/>